<evidence type="ECO:0000313" key="14">
    <source>
        <dbReference type="Proteomes" id="UP001595636"/>
    </source>
</evidence>
<evidence type="ECO:0000313" key="13">
    <source>
        <dbReference type="EMBL" id="MFC3625612.1"/>
    </source>
</evidence>
<dbReference type="Gene3D" id="3.30.700.10">
    <property type="entry name" value="Glycoprotein, Type 4 Pilin"/>
    <property type="match status" value="1"/>
</dbReference>
<evidence type="ECO:0000256" key="11">
    <source>
        <dbReference type="SAM" id="Phobius"/>
    </source>
</evidence>
<keyword evidence="6 11" id="KW-0812">Transmembrane</keyword>
<feature type="transmembrane region" description="Helical" evidence="11">
    <location>
        <begin position="12"/>
        <end position="31"/>
    </location>
</feature>
<reference evidence="14" key="1">
    <citation type="journal article" date="2019" name="Int. J. Syst. Evol. Microbiol.">
        <title>The Global Catalogue of Microorganisms (GCM) 10K type strain sequencing project: providing services to taxonomists for standard genome sequencing and annotation.</title>
        <authorList>
            <consortium name="The Broad Institute Genomics Platform"/>
            <consortium name="The Broad Institute Genome Sequencing Center for Infectious Disease"/>
            <person name="Wu L."/>
            <person name="Ma J."/>
        </authorList>
    </citation>
    <scope>NUCLEOTIDE SEQUENCE [LARGE SCALE GENOMIC DNA]</scope>
    <source>
        <strain evidence="14">KCTC 42195</strain>
    </source>
</reference>
<evidence type="ECO:0000256" key="3">
    <source>
        <dbReference type="ARBA" id="ARBA00022475"/>
    </source>
</evidence>
<comment type="caution">
    <text evidence="13">The sequence shown here is derived from an EMBL/GenBank/DDBJ whole genome shotgun (WGS) entry which is preliminary data.</text>
</comment>
<dbReference type="SUPFAM" id="SSF54523">
    <property type="entry name" value="Pili subunits"/>
    <property type="match status" value="1"/>
</dbReference>
<dbReference type="RefSeq" id="WP_390277304.1">
    <property type="nucleotide sequence ID" value="NZ_JBHRYH010000012.1"/>
</dbReference>
<protein>
    <recommendedName>
        <fullName evidence="2">Type II secretion system protein H</fullName>
    </recommendedName>
    <alternativeName>
        <fullName evidence="10">General secretion pathway protein H</fullName>
    </alternativeName>
</protein>
<evidence type="ECO:0000256" key="10">
    <source>
        <dbReference type="ARBA" id="ARBA00030775"/>
    </source>
</evidence>
<dbReference type="InterPro" id="IPR045584">
    <property type="entry name" value="Pilin-like"/>
</dbReference>
<evidence type="ECO:0000256" key="8">
    <source>
        <dbReference type="ARBA" id="ARBA00023136"/>
    </source>
</evidence>
<keyword evidence="7 11" id="KW-1133">Transmembrane helix</keyword>
<dbReference type="EMBL" id="JBHRYH010000012">
    <property type="protein sequence ID" value="MFC3625612.1"/>
    <property type="molecule type" value="Genomic_DNA"/>
</dbReference>
<comment type="subcellular location">
    <subcellularLocation>
        <location evidence="1">Cell inner membrane</location>
        <topology evidence="1">Single-pass membrane protein</topology>
    </subcellularLocation>
</comment>
<evidence type="ECO:0000256" key="9">
    <source>
        <dbReference type="ARBA" id="ARBA00025772"/>
    </source>
</evidence>
<evidence type="ECO:0000259" key="12">
    <source>
        <dbReference type="Pfam" id="PF12019"/>
    </source>
</evidence>
<sequence length="153" mass="16218">MSRPHGFTVFEAMVVMLIIAIFAAIAMPNFSTAIKRSKVRKNADLVAQTMRYAKESALNSNTTIYVSVQGQNLCMSKVSAAGCELRSDPLTTDVSASMTDTSGASPSSISSFNINGVYGTPSPKDVTFTLNSGSFSQSVNMNLIGIVTLGQMT</sequence>
<dbReference type="Pfam" id="PF12019">
    <property type="entry name" value="GspH"/>
    <property type="match status" value="1"/>
</dbReference>
<evidence type="ECO:0000256" key="6">
    <source>
        <dbReference type="ARBA" id="ARBA00022692"/>
    </source>
</evidence>
<evidence type="ECO:0000256" key="5">
    <source>
        <dbReference type="ARBA" id="ARBA00022519"/>
    </source>
</evidence>
<feature type="domain" description="General secretion pathway GspH" evidence="12">
    <location>
        <begin position="43"/>
        <end position="143"/>
    </location>
</feature>
<dbReference type="Pfam" id="PF07963">
    <property type="entry name" value="N_methyl"/>
    <property type="match status" value="1"/>
</dbReference>
<name>A0ABV7TS98_9NEIS</name>
<keyword evidence="3" id="KW-1003">Cell membrane</keyword>
<keyword evidence="5" id="KW-0997">Cell inner membrane</keyword>
<evidence type="ECO:0000256" key="1">
    <source>
        <dbReference type="ARBA" id="ARBA00004377"/>
    </source>
</evidence>
<evidence type="ECO:0000256" key="2">
    <source>
        <dbReference type="ARBA" id="ARBA00021549"/>
    </source>
</evidence>
<dbReference type="InterPro" id="IPR022346">
    <property type="entry name" value="T2SS_GspH"/>
</dbReference>
<comment type="similarity">
    <text evidence="9">Belongs to the GSP H family.</text>
</comment>
<keyword evidence="14" id="KW-1185">Reference proteome</keyword>
<gene>
    <name evidence="13" type="ORF">ACFOKJ_05540</name>
</gene>
<dbReference type="InterPro" id="IPR012902">
    <property type="entry name" value="N_methyl_site"/>
</dbReference>
<proteinExistence type="inferred from homology"/>
<accession>A0ABV7TS98</accession>
<keyword evidence="8 11" id="KW-0472">Membrane</keyword>
<organism evidence="13 14">
    <name type="scientific">Vogesella amnigena</name>
    <dbReference type="NCBI Taxonomy" id="1507449"/>
    <lineage>
        <taxon>Bacteria</taxon>
        <taxon>Pseudomonadati</taxon>
        <taxon>Pseudomonadota</taxon>
        <taxon>Betaproteobacteria</taxon>
        <taxon>Neisseriales</taxon>
        <taxon>Chromobacteriaceae</taxon>
        <taxon>Vogesella</taxon>
    </lineage>
</organism>
<evidence type="ECO:0000256" key="4">
    <source>
        <dbReference type="ARBA" id="ARBA00022481"/>
    </source>
</evidence>
<keyword evidence="4" id="KW-0488">Methylation</keyword>
<dbReference type="NCBIfam" id="TIGR02532">
    <property type="entry name" value="IV_pilin_GFxxxE"/>
    <property type="match status" value="1"/>
</dbReference>
<evidence type="ECO:0000256" key="7">
    <source>
        <dbReference type="ARBA" id="ARBA00022989"/>
    </source>
</evidence>
<dbReference type="Proteomes" id="UP001595636">
    <property type="component" value="Unassembled WGS sequence"/>
</dbReference>